<accession>A0A7C9AJG1</accession>
<reference evidence="2" key="1">
    <citation type="journal article" date="2013" name="J. Plant Res.">
        <title>Effect of fungi and light on seed germination of three Opuntia species from semiarid lands of central Mexico.</title>
        <authorList>
            <person name="Delgado-Sanchez P."/>
            <person name="Jimenez-Bremont J.F."/>
            <person name="Guerrero-Gonzalez Mde L."/>
            <person name="Flores J."/>
        </authorList>
    </citation>
    <scope>NUCLEOTIDE SEQUENCE</scope>
    <source>
        <tissue evidence="2">Cladode</tissue>
    </source>
</reference>
<feature type="compositionally biased region" description="Basic and acidic residues" evidence="1">
    <location>
        <begin position="26"/>
        <end position="39"/>
    </location>
</feature>
<feature type="region of interest" description="Disordered" evidence="1">
    <location>
        <begin position="1"/>
        <end position="39"/>
    </location>
</feature>
<evidence type="ECO:0000256" key="1">
    <source>
        <dbReference type="SAM" id="MobiDB-lite"/>
    </source>
</evidence>
<organism evidence="2">
    <name type="scientific">Opuntia streptacantha</name>
    <name type="common">Prickly pear cactus</name>
    <name type="synonym">Opuntia cardona</name>
    <dbReference type="NCBI Taxonomy" id="393608"/>
    <lineage>
        <taxon>Eukaryota</taxon>
        <taxon>Viridiplantae</taxon>
        <taxon>Streptophyta</taxon>
        <taxon>Embryophyta</taxon>
        <taxon>Tracheophyta</taxon>
        <taxon>Spermatophyta</taxon>
        <taxon>Magnoliopsida</taxon>
        <taxon>eudicotyledons</taxon>
        <taxon>Gunneridae</taxon>
        <taxon>Pentapetalae</taxon>
        <taxon>Caryophyllales</taxon>
        <taxon>Cactineae</taxon>
        <taxon>Cactaceae</taxon>
        <taxon>Opuntioideae</taxon>
        <taxon>Opuntia</taxon>
    </lineage>
</organism>
<dbReference type="EMBL" id="GISG01241470">
    <property type="protein sequence ID" value="MBA4668816.1"/>
    <property type="molecule type" value="Transcribed_RNA"/>
</dbReference>
<sequence length="167" mass="20075">MTALTHQIPLKFTNQLHSNHHQSHSKPRETVKCNKPSRKPEVWKRKKQGYVDYDKGEHHVKEHVSGLRKDDIPRRYRLKVQADRFQKDWSITQVVDKIMALNHWDDIEGVLNHWVGRFARKNYPILIKGINFRIWFCHQCHLEYSITIYGDEFVYEVFDFVEYIGLS</sequence>
<protein>
    <submittedName>
        <fullName evidence="2">Uncharacterized protein</fullName>
    </submittedName>
</protein>
<dbReference type="AlphaFoldDB" id="A0A7C9AJG1"/>
<reference evidence="2" key="2">
    <citation type="submission" date="2020-07" db="EMBL/GenBank/DDBJ databases">
        <authorList>
            <person name="Vera ALvarez R."/>
            <person name="Arias-Moreno D.M."/>
            <person name="Jimenez-Jacinto V."/>
            <person name="Jimenez-Bremont J.F."/>
            <person name="Swaminathan K."/>
            <person name="Moose S.P."/>
            <person name="Guerrero-Gonzalez M.L."/>
            <person name="Marino-Ramirez L."/>
            <person name="Landsman D."/>
            <person name="Rodriguez-Kessler M."/>
            <person name="Delgado-Sanchez P."/>
        </authorList>
    </citation>
    <scope>NUCLEOTIDE SEQUENCE</scope>
    <source>
        <tissue evidence="2">Cladode</tissue>
    </source>
</reference>
<name>A0A7C9AJG1_OPUST</name>
<proteinExistence type="predicted"/>
<evidence type="ECO:0000313" key="2">
    <source>
        <dbReference type="EMBL" id="MBA4668816.1"/>
    </source>
</evidence>